<dbReference type="AlphaFoldDB" id="A0A830CMR3"/>
<evidence type="ECO:0008006" key="4">
    <source>
        <dbReference type="Google" id="ProtNLM"/>
    </source>
</evidence>
<dbReference type="PANTHER" id="PTHR48464:SF1">
    <property type="entry name" value="MYB_SANT-LIKE DOMAIN-CONTAINING PROTEIN"/>
    <property type="match status" value="1"/>
</dbReference>
<gene>
    <name evidence="2" type="ORF">PHJA_001896500</name>
</gene>
<accession>A0A830CMR3</accession>
<organism evidence="2 3">
    <name type="scientific">Phtheirospermum japonicum</name>
    <dbReference type="NCBI Taxonomy" id="374723"/>
    <lineage>
        <taxon>Eukaryota</taxon>
        <taxon>Viridiplantae</taxon>
        <taxon>Streptophyta</taxon>
        <taxon>Embryophyta</taxon>
        <taxon>Tracheophyta</taxon>
        <taxon>Spermatophyta</taxon>
        <taxon>Magnoliopsida</taxon>
        <taxon>eudicotyledons</taxon>
        <taxon>Gunneridae</taxon>
        <taxon>Pentapetalae</taxon>
        <taxon>asterids</taxon>
        <taxon>lamiids</taxon>
        <taxon>Lamiales</taxon>
        <taxon>Orobanchaceae</taxon>
        <taxon>Orobanchaceae incertae sedis</taxon>
        <taxon>Phtheirospermum</taxon>
    </lineage>
</organism>
<evidence type="ECO:0000256" key="1">
    <source>
        <dbReference type="SAM" id="MobiDB-lite"/>
    </source>
</evidence>
<keyword evidence="3" id="KW-1185">Reference proteome</keyword>
<feature type="region of interest" description="Disordered" evidence="1">
    <location>
        <begin position="1"/>
        <end position="22"/>
    </location>
</feature>
<reference evidence="2" key="1">
    <citation type="submission" date="2020-07" db="EMBL/GenBank/DDBJ databases">
        <title>Ethylene signaling mediates host invasion by parasitic plants.</title>
        <authorList>
            <person name="Yoshida S."/>
        </authorList>
    </citation>
    <scope>NUCLEOTIDE SEQUENCE</scope>
    <source>
        <strain evidence="2">Okayama</strain>
    </source>
</reference>
<dbReference type="Proteomes" id="UP000653305">
    <property type="component" value="Unassembled WGS sequence"/>
</dbReference>
<evidence type="ECO:0000313" key="2">
    <source>
        <dbReference type="EMBL" id="GFP97524.1"/>
    </source>
</evidence>
<evidence type="ECO:0000313" key="3">
    <source>
        <dbReference type="Proteomes" id="UP000653305"/>
    </source>
</evidence>
<comment type="caution">
    <text evidence="2">The sequence shown here is derived from an EMBL/GenBank/DDBJ whole genome shotgun (WGS) entry which is preliminary data.</text>
</comment>
<name>A0A830CMR3_9LAMI</name>
<dbReference type="PANTHER" id="PTHR48464">
    <property type="match status" value="1"/>
</dbReference>
<dbReference type="EMBL" id="BMAC01000492">
    <property type="protein sequence ID" value="GFP97524.1"/>
    <property type="molecule type" value="Genomic_DNA"/>
</dbReference>
<dbReference type="OrthoDB" id="913504at2759"/>
<protein>
    <recommendedName>
        <fullName evidence="4">Myb/SANT-like domain-containing protein</fullName>
    </recommendedName>
</protein>
<proteinExistence type="predicted"/>
<sequence>MESQSSVGRSGPSKKDKQPRRSWSSEEELVLLHAFKYLVLKGYKCDNGFKVGLTTLFQRSMDEAFPGANIQAKPHISSKITVWKKNYGSISTMMSRSGFGFIDETNNIYVRDDDIWNDLRETDNNARTMRYKSWPYFKD</sequence>